<organism evidence="1 2">
    <name type="scientific">Paractinoplanes rhizophilus</name>
    <dbReference type="NCBI Taxonomy" id="1416877"/>
    <lineage>
        <taxon>Bacteria</taxon>
        <taxon>Bacillati</taxon>
        <taxon>Actinomycetota</taxon>
        <taxon>Actinomycetes</taxon>
        <taxon>Micromonosporales</taxon>
        <taxon>Micromonosporaceae</taxon>
        <taxon>Paractinoplanes</taxon>
    </lineage>
</organism>
<dbReference type="EMBL" id="JBHTBJ010000081">
    <property type="protein sequence ID" value="MFC7280157.1"/>
    <property type="molecule type" value="Genomic_DNA"/>
</dbReference>
<dbReference type="Proteomes" id="UP001596548">
    <property type="component" value="Unassembled WGS sequence"/>
</dbReference>
<name>A0ABW2I5H8_9ACTN</name>
<gene>
    <name evidence="1" type="ORF">ACFQS1_39885</name>
</gene>
<accession>A0ABW2I5H8</accession>
<reference evidence="2" key="1">
    <citation type="journal article" date="2019" name="Int. J. Syst. Evol. Microbiol.">
        <title>The Global Catalogue of Microorganisms (GCM) 10K type strain sequencing project: providing services to taxonomists for standard genome sequencing and annotation.</title>
        <authorList>
            <consortium name="The Broad Institute Genomics Platform"/>
            <consortium name="The Broad Institute Genome Sequencing Center for Infectious Disease"/>
            <person name="Wu L."/>
            <person name="Ma J."/>
        </authorList>
    </citation>
    <scope>NUCLEOTIDE SEQUENCE [LARGE SCALE GENOMIC DNA]</scope>
    <source>
        <strain evidence="2">XZYJT-10</strain>
    </source>
</reference>
<sequence length="60" mass="7004">MAFKPGPVYEQSVTVRAEDLYKYFKDAQNRYVGDAVVQHLQSMTNIERSFIQVRELPTTH</sequence>
<dbReference type="RefSeq" id="WP_378978176.1">
    <property type="nucleotide sequence ID" value="NZ_JBHTBJ010000081.1"/>
</dbReference>
<evidence type="ECO:0000313" key="1">
    <source>
        <dbReference type="EMBL" id="MFC7280157.1"/>
    </source>
</evidence>
<keyword evidence="2" id="KW-1185">Reference proteome</keyword>
<comment type="caution">
    <text evidence="1">The sequence shown here is derived from an EMBL/GenBank/DDBJ whole genome shotgun (WGS) entry which is preliminary data.</text>
</comment>
<proteinExistence type="predicted"/>
<evidence type="ECO:0000313" key="2">
    <source>
        <dbReference type="Proteomes" id="UP001596548"/>
    </source>
</evidence>
<protein>
    <submittedName>
        <fullName evidence="1">Uncharacterized protein</fullName>
    </submittedName>
</protein>